<sequence>MKIEAFPTFLRFVESNGNRNGIGSTDSDKGDGSNENSRTRHYQHNASLAGLVAALDKQNVTAINAELFTASDYVEGRAEISIHDYRVLNQVNQHTHSHTHPGIAGLTQTQARYPLRPSIVAFGLMPSQDAVCAAIVRQLCNNSNDKQSIDKHSNSTKSSSINIDGNGNNDSELKDTNFSVDPNSDIKDFDPDYLPAGYLGQPPRVLVAAAEIEARILAATEPLCLDPSPAVAVRETLTEYNRSKYRVPPRALAATIHAYELELELERQHQHEHVYTERENERESESLQPRTNHSNESHRLPPSPRAADPEHASDSEILTAENSCTANASHTNNSRIHKLMLVNDYTCPTSGGAHGLARDAISSSAAAVDILNPFSTIPSSNNSSVTAQTVLATGLSLQNSSVGNGNDSSNTNHSNSIIGFTDTSASVKSFQPRFTRLQFIEEFRKRKHSFDTELVLGLDVRRVKPKIEKRDPEYLVLNGTKVVRTVRFEQKFKQGTLYTILNIVETNVPDEHEAILRMGNIEGNAIGNYSGTLRYPVGNIAAVDNYLGYFKSFYGLTNTMINALATMSTSGGGSAGP</sequence>
<dbReference type="Proteomes" id="UP001211907">
    <property type="component" value="Unassembled WGS sequence"/>
</dbReference>
<dbReference type="AlphaFoldDB" id="A0AAD5T7P5"/>
<keyword evidence="3" id="KW-1185">Reference proteome</keyword>
<feature type="compositionally biased region" description="Low complexity" evidence="1">
    <location>
        <begin position="158"/>
        <end position="170"/>
    </location>
</feature>
<accession>A0AAD5T7P5</accession>
<evidence type="ECO:0000256" key="1">
    <source>
        <dbReference type="SAM" id="MobiDB-lite"/>
    </source>
</evidence>
<name>A0AAD5T7P5_9FUNG</name>
<evidence type="ECO:0000313" key="2">
    <source>
        <dbReference type="EMBL" id="KAJ3134390.1"/>
    </source>
</evidence>
<feature type="region of interest" description="Disordered" evidence="1">
    <location>
        <begin position="144"/>
        <end position="182"/>
    </location>
</feature>
<protein>
    <submittedName>
        <fullName evidence="2">Uncharacterized protein</fullName>
    </submittedName>
</protein>
<comment type="caution">
    <text evidence="2">The sequence shown here is derived from an EMBL/GenBank/DDBJ whole genome shotgun (WGS) entry which is preliminary data.</text>
</comment>
<gene>
    <name evidence="2" type="ORF">HK100_003599</name>
</gene>
<evidence type="ECO:0000313" key="3">
    <source>
        <dbReference type="Proteomes" id="UP001211907"/>
    </source>
</evidence>
<reference evidence="2" key="1">
    <citation type="submission" date="2020-05" db="EMBL/GenBank/DDBJ databases">
        <title>Phylogenomic resolution of chytrid fungi.</title>
        <authorList>
            <person name="Stajich J.E."/>
            <person name="Amses K."/>
            <person name="Simmons R."/>
            <person name="Seto K."/>
            <person name="Myers J."/>
            <person name="Bonds A."/>
            <person name="Quandt C.A."/>
            <person name="Barry K."/>
            <person name="Liu P."/>
            <person name="Grigoriev I."/>
            <person name="Longcore J.E."/>
            <person name="James T.Y."/>
        </authorList>
    </citation>
    <scope>NUCLEOTIDE SEQUENCE</scope>
    <source>
        <strain evidence="2">JEL0513</strain>
    </source>
</reference>
<feature type="region of interest" description="Disordered" evidence="1">
    <location>
        <begin position="270"/>
        <end position="313"/>
    </location>
</feature>
<organism evidence="2 3">
    <name type="scientific">Physocladia obscura</name>
    <dbReference type="NCBI Taxonomy" id="109957"/>
    <lineage>
        <taxon>Eukaryota</taxon>
        <taxon>Fungi</taxon>
        <taxon>Fungi incertae sedis</taxon>
        <taxon>Chytridiomycota</taxon>
        <taxon>Chytridiomycota incertae sedis</taxon>
        <taxon>Chytridiomycetes</taxon>
        <taxon>Chytridiales</taxon>
        <taxon>Chytriomycetaceae</taxon>
        <taxon>Physocladia</taxon>
    </lineage>
</organism>
<feature type="region of interest" description="Disordered" evidence="1">
    <location>
        <begin position="17"/>
        <end position="39"/>
    </location>
</feature>
<proteinExistence type="predicted"/>
<feature type="compositionally biased region" description="Basic and acidic residues" evidence="1">
    <location>
        <begin position="270"/>
        <end position="285"/>
    </location>
</feature>
<dbReference type="EMBL" id="JADGJH010000191">
    <property type="protein sequence ID" value="KAJ3134390.1"/>
    <property type="molecule type" value="Genomic_DNA"/>
</dbReference>